<reference evidence="2 3" key="1">
    <citation type="journal article" date="2013" name="PLoS Genet.">
        <title>Distinctive expansion of potential virulence genes in the genome of the oomycete fish pathogen Saprolegnia parasitica.</title>
        <authorList>
            <person name="Jiang R.H."/>
            <person name="de Bruijn I."/>
            <person name="Haas B.J."/>
            <person name="Belmonte R."/>
            <person name="Lobach L."/>
            <person name="Christie J."/>
            <person name="van den Ackerveken G."/>
            <person name="Bottin A."/>
            <person name="Bulone V."/>
            <person name="Diaz-Moreno S.M."/>
            <person name="Dumas B."/>
            <person name="Fan L."/>
            <person name="Gaulin E."/>
            <person name="Govers F."/>
            <person name="Grenville-Briggs L.J."/>
            <person name="Horner N.R."/>
            <person name="Levin J.Z."/>
            <person name="Mammella M."/>
            <person name="Meijer H.J."/>
            <person name="Morris P."/>
            <person name="Nusbaum C."/>
            <person name="Oome S."/>
            <person name="Phillips A.J."/>
            <person name="van Rooyen D."/>
            <person name="Rzeszutek E."/>
            <person name="Saraiva M."/>
            <person name="Secombes C.J."/>
            <person name="Seidl M.F."/>
            <person name="Snel B."/>
            <person name="Stassen J.H."/>
            <person name="Sykes S."/>
            <person name="Tripathy S."/>
            <person name="van den Berg H."/>
            <person name="Vega-Arreguin J.C."/>
            <person name="Wawra S."/>
            <person name="Young S.K."/>
            <person name="Zeng Q."/>
            <person name="Dieguez-Uribeondo J."/>
            <person name="Russ C."/>
            <person name="Tyler B.M."/>
            <person name="van West P."/>
        </authorList>
    </citation>
    <scope>NUCLEOTIDE SEQUENCE [LARGE SCALE GENOMIC DNA]</scope>
    <source>
        <strain evidence="2 3">CBS 223.65</strain>
    </source>
</reference>
<dbReference type="GeneID" id="24130974"/>
<protein>
    <recommendedName>
        <fullName evidence="4">START domain-containing protein</fullName>
    </recommendedName>
</protein>
<dbReference type="EMBL" id="KK583228">
    <property type="protein sequence ID" value="KDO25823.1"/>
    <property type="molecule type" value="Genomic_DNA"/>
</dbReference>
<organism evidence="2 3">
    <name type="scientific">Saprolegnia parasitica (strain CBS 223.65)</name>
    <dbReference type="NCBI Taxonomy" id="695850"/>
    <lineage>
        <taxon>Eukaryota</taxon>
        <taxon>Sar</taxon>
        <taxon>Stramenopiles</taxon>
        <taxon>Oomycota</taxon>
        <taxon>Saprolegniomycetes</taxon>
        <taxon>Saprolegniales</taxon>
        <taxon>Saprolegniaceae</taxon>
        <taxon>Saprolegnia</taxon>
    </lineage>
</organism>
<evidence type="ECO:0008006" key="4">
    <source>
        <dbReference type="Google" id="ProtNLM"/>
    </source>
</evidence>
<evidence type="ECO:0000313" key="2">
    <source>
        <dbReference type="EMBL" id="KDO25823.1"/>
    </source>
</evidence>
<evidence type="ECO:0000313" key="3">
    <source>
        <dbReference type="Proteomes" id="UP000030745"/>
    </source>
</evidence>
<keyword evidence="3" id="KW-1185">Reference proteome</keyword>
<dbReference type="OrthoDB" id="77611at2759"/>
<dbReference type="Proteomes" id="UP000030745">
    <property type="component" value="Unassembled WGS sequence"/>
</dbReference>
<proteinExistence type="predicted"/>
<dbReference type="VEuPathDB" id="FungiDB:SPRG_08766"/>
<gene>
    <name evidence="2" type="ORF">SPRG_08766</name>
</gene>
<name>A0A067C5N7_SAPPC</name>
<sequence length="289" mass="32109">MAAEPATIRGRDAATSGRARGGPRRQALSQSRDNGAAPTSDGAADGSKEYYVHENMQLRAAVQKYQALMNQTLLPLLRTVQPLVLDDAFVRGEIRRAKRLLDALDLRLRASLPSRQLHGWSCVTHTQSDAVAYDIQKRFQHVSLDVISNHIWHVYQDSAAYVQLGDLLLDHEVLRTIGDNVLVLRISTWLTSLQQAIPMYLVLYREVSSTSYTLYVATLRPDLTPSAHTFAFLGVASPDGYVSSCKGAYSLIAGSVVDADSILEQMIFSHCRFEALLKSSFKDLRLCDR</sequence>
<dbReference type="AlphaFoldDB" id="A0A067C5N7"/>
<accession>A0A067C5N7</accession>
<evidence type="ECO:0000256" key="1">
    <source>
        <dbReference type="SAM" id="MobiDB-lite"/>
    </source>
</evidence>
<dbReference type="RefSeq" id="XP_012203388.1">
    <property type="nucleotide sequence ID" value="XM_012347998.1"/>
</dbReference>
<feature type="region of interest" description="Disordered" evidence="1">
    <location>
        <begin position="1"/>
        <end position="46"/>
    </location>
</feature>
<dbReference type="KEGG" id="spar:SPRG_08766"/>